<protein>
    <recommendedName>
        <fullName evidence="4">Tissue inhibitor of metalloproteinase</fullName>
    </recommendedName>
</protein>
<dbReference type="OrthoDB" id="1260598at2"/>
<dbReference type="Gene3D" id="2.40.50.120">
    <property type="match status" value="1"/>
</dbReference>
<dbReference type="Proteomes" id="UP000291819">
    <property type="component" value="Unassembled WGS sequence"/>
</dbReference>
<evidence type="ECO:0008006" key="4">
    <source>
        <dbReference type="Google" id="ProtNLM"/>
    </source>
</evidence>
<proteinExistence type="predicted"/>
<feature type="signal peptide" evidence="1">
    <location>
        <begin position="1"/>
        <end position="20"/>
    </location>
</feature>
<accession>A0A4Q9H7M8</accession>
<evidence type="ECO:0000313" key="2">
    <source>
        <dbReference type="EMBL" id="TBO39849.1"/>
    </source>
</evidence>
<dbReference type="SUPFAM" id="SSF50242">
    <property type="entry name" value="TIMP-like"/>
    <property type="match status" value="1"/>
</dbReference>
<comment type="caution">
    <text evidence="2">The sequence shown here is derived from an EMBL/GenBank/DDBJ whole genome shotgun (WGS) entry which is preliminary data.</text>
</comment>
<dbReference type="AlphaFoldDB" id="A0A4Q9H7M8"/>
<keyword evidence="3" id="KW-1185">Reference proteome</keyword>
<feature type="chain" id="PRO_5020369834" description="Tissue inhibitor of metalloproteinase" evidence="1">
    <location>
        <begin position="21"/>
        <end position="171"/>
    </location>
</feature>
<organism evidence="2 3">
    <name type="scientific">Pedobacter kyonggii</name>
    <dbReference type="NCBI Taxonomy" id="1926871"/>
    <lineage>
        <taxon>Bacteria</taxon>
        <taxon>Pseudomonadati</taxon>
        <taxon>Bacteroidota</taxon>
        <taxon>Sphingobacteriia</taxon>
        <taxon>Sphingobacteriales</taxon>
        <taxon>Sphingobacteriaceae</taxon>
        <taxon>Pedobacter</taxon>
    </lineage>
</organism>
<sequence length="171" mass="19376">MKKFQLLIALLCLINIQAFACTCYEITTKEAINGAQIVMKGTVISKILTHNLSDISTIKTSDTTNIHYVMAHRVLMAVVKIKVNKLYKGKISSDIITMITPKMSASCGFNFQIGDEYIVYATNHDTTFMSNKFERKSKDINTYWTDQCSGTMLSDQSEEDQIKKILKKQKI</sequence>
<evidence type="ECO:0000256" key="1">
    <source>
        <dbReference type="SAM" id="SignalP"/>
    </source>
</evidence>
<dbReference type="EMBL" id="SIXF01000033">
    <property type="protein sequence ID" value="TBO39849.1"/>
    <property type="molecule type" value="Genomic_DNA"/>
</dbReference>
<reference evidence="2 3" key="1">
    <citation type="submission" date="2019-02" db="EMBL/GenBank/DDBJ databases">
        <title>Pedobacter kyonggii whole genome sequence analysis.</title>
        <authorList>
            <person name="Dahal R.H."/>
        </authorList>
    </citation>
    <scope>NUCLEOTIDE SEQUENCE [LARGE SCALE GENOMIC DNA]</scope>
    <source>
        <strain evidence="2 3">K-4-11-1</strain>
    </source>
</reference>
<evidence type="ECO:0000313" key="3">
    <source>
        <dbReference type="Proteomes" id="UP000291819"/>
    </source>
</evidence>
<gene>
    <name evidence="2" type="ORF">EYS08_22070</name>
</gene>
<keyword evidence="1" id="KW-0732">Signal</keyword>
<name>A0A4Q9H7M8_9SPHI</name>
<dbReference type="InterPro" id="IPR008993">
    <property type="entry name" value="TIMP-like_OB-fold"/>
</dbReference>
<dbReference type="RefSeq" id="WP_131032137.1">
    <property type="nucleotide sequence ID" value="NZ_SIXF01000033.1"/>
</dbReference>